<comment type="caution">
    <text evidence="1">The sequence shown here is derived from an EMBL/GenBank/DDBJ whole genome shotgun (WGS) entry which is preliminary data.</text>
</comment>
<dbReference type="PANTHER" id="PTHR33327">
    <property type="entry name" value="ENDONUCLEASE"/>
    <property type="match status" value="1"/>
</dbReference>
<evidence type="ECO:0000313" key="2">
    <source>
        <dbReference type="Proteomes" id="UP000318571"/>
    </source>
</evidence>
<dbReference type="OMA" id="WFIQLRS"/>
<dbReference type="EMBL" id="VCGU01000010">
    <property type="protein sequence ID" value="TRY69518.1"/>
    <property type="molecule type" value="Genomic_DNA"/>
</dbReference>
<evidence type="ECO:0000313" key="1">
    <source>
        <dbReference type="EMBL" id="TRY69518.1"/>
    </source>
</evidence>
<dbReference type="PANTHER" id="PTHR33327:SF3">
    <property type="entry name" value="RNA-DIRECTED DNA POLYMERASE"/>
    <property type="match status" value="1"/>
</dbReference>
<organism evidence="1 2">
    <name type="scientific">Tigriopus californicus</name>
    <name type="common">Marine copepod</name>
    <dbReference type="NCBI Taxonomy" id="6832"/>
    <lineage>
        <taxon>Eukaryota</taxon>
        <taxon>Metazoa</taxon>
        <taxon>Ecdysozoa</taxon>
        <taxon>Arthropoda</taxon>
        <taxon>Crustacea</taxon>
        <taxon>Multicrustacea</taxon>
        <taxon>Hexanauplia</taxon>
        <taxon>Copepoda</taxon>
        <taxon>Harpacticoida</taxon>
        <taxon>Harpacticidae</taxon>
        <taxon>Tigriopus</taxon>
    </lineage>
</organism>
<gene>
    <name evidence="1" type="ORF">TCAL_15134</name>
</gene>
<protein>
    <submittedName>
        <fullName evidence="1">Uncharacterized protein</fullName>
    </submittedName>
</protein>
<accession>A0A553NVR9</accession>
<keyword evidence="2" id="KW-1185">Reference proteome</keyword>
<dbReference type="Proteomes" id="UP000318571">
    <property type="component" value="Chromosome 1"/>
</dbReference>
<reference evidence="1 2" key="1">
    <citation type="journal article" date="2018" name="Nat. Ecol. Evol.">
        <title>Genomic signatures of mitonuclear coevolution across populations of Tigriopus californicus.</title>
        <authorList>
            <person name="Barreto F.S."/>
            <person name="Watson E.T."/>
            <person name="Lima T.G."/>
            <person name="Willett C.S."/>
            <person name="Edmands S."/>
            <person name="Li W."/>
            <person name="Burton R.S."/>
        </authorList>
    </citation>
    <scope>NUCLEOTIDE SEQUENCE [LARGE SCALE GENOMIC DNA]</scope>
    <source>
        <strain evidence="1 2">San Diego</strain>
    </source>
</reference>
<proteinExistence type="predicted"/>
<sequence length="95" mass="10911">MLDQLGVVQAVALKLPPFWRHTPQVWFLQTETIRRSGVNQDTATRLLDLLQNPPVDGRYKKLKKRLLTFGLTDEERFDRLLSISTLGTGKQLFCA</sequence>
<dbReference type="AlphaFoldDB" id="A0A553NVR9"/>
<name>A0A553NVR9_TIGCA</name>